<sequence length="816" mass="93458">MVYEELLEYSAENLLHVRIKGSDHPVLQSCLVDDTDYVATSALKNFHPAIFGSLSPYFVDLVTRTFQLMSREDISTMLQCTTHLKNSATSPAITLDFAQSFGSISEQLEWQKEPQNFPIMDPSAGWEWIAHYACTARGVEYTKQHAELADEILQFANEVQMSLQEKGQLGTPQTFPVMLQELLWSDKALKLQARLRDIESGTQNDTGTTSRMESGVNHNYQQFVTPENHSDESERGRNEGGTSPSNDGPNDTETNCGDGRRTSGDLESTVSPSTMPKNNCYQTQQTSSTPGAYDMSEDKSNAEHKEDENESQKERQSFAQKEKLISTDQPRNPCDNEDDEKSELERSRRVRNCWLDHLSGIETVEAKRTPSQETKFKYTEAAQRHERIGGIDFVPAFRSRGWPKVARDWIKRERKWPSPEMVDKIIQEGYHLVAKPPKKSGNPDCDFRISFSHAEYLLSQEMNDIQRECYRCLKKFHRAHLSKPEGLVTFHLKNMFLQTIEETGAELWTESNRAMCMMKLLGNLLEALTRKDLRHYFVRTYNLFEVDYIEDPEILEALAGKVQQIIEHPPKFSKKLIKNQEDTKQAKREERVSKQQSVPSSEPNLSASGHRHGGREEIPSKGNDGIHCKEEKAAVSMPQTDTARMSSPIKSYRYHDLKEIFLDISNELIDMAFNDSDLRVEILDSLERSLVNDLRELVSNHAISVERLPKLFDICWDMAYNKVWLSTEPDMRRRMLVGIQGQVEMWKYMVKQEDFGAGNEDAILNRMFDPSADNPFDLNHIMPADAVAQLWHRFYSSLEPPSACPQEANLDDIPLD</sequence>
<dbReference type="Gene3D" id="1.10.1410.40">
    <property type="match status" value="1"/>
</dbReference>
<keyword evidence="8" id="KW-1185">Reference proteome</keyword>
<dbReference type="OrthoDB" id="5974599at2759"/>
<dbReference type="InterPro" id="IPR046903">
    <property type="entry name" value="Mab-21-like_nuc_Trfase"/>
</dbReference>
<keyword evidence="3" id="KW-0067">ATP-binding</keyword>
<feature type="compositionally biased region" description="Polar residues" evidence="4">
    <location>
        <begin position="265"/>
        <end position="290"/>
    </location>
</feature>
<feature type="compositionally biased region" description="Basic and acidic residues" evidence="4">
    <location>
        <begin position="578"/>
        <end position="593"/>
    </location>
</feature>
<evidence type="ECO:0000313" key="8">
    <source>
        <dbReference type="Proteomes" id="UP001163046"/>
    </source>
</evidence>
<organism evidence="7 8">
    <name type="scientific">Desmophyllum pertusum</name>
    <dbReference type="NCBI Taxonomy" id="174260"/>
    <lineage>
        <taxon>Eukaryota</taxon>
        <taxon>Metazoa</taxon>
        <taxon>Cnidaria</taxon>
        <taxon>Anthozoa</taxon>
        <taxon>Hexacorallia</taxon>
        <taxon>Scleractinia</taxon>
        <taxon>Caryophylliina</taxon>
        <taxon>Caryophylliidae</taxon>
        <taxon>Desmophyllum</taxon>
    </lineage>
</organism>
<evidence type="ECO:0000256" key="4">
    <source>
        <dbReference type="SAM" id="MobiDB-lite"/>
    </source>
</evidence>
<dbReference type="InterPro" id="IPR024810">
    <property type="entry name" value="MAB21L/cGLR"/>
</dbReference>
<evidence type="ECO:0000256" key="3">
    <source>
        <dbReference type="ARBA" id="ARBA00022840"/>
    </source>
</evidence>
<dbReference type="PANTHER" id="PTHR10656">
    <property type="entry name" value="CELL FATE DETERMINING PROTEIN MAB21-RELATED"/>
    <property type="match status" value="1"/>
</dbReference>
<feature type="domain" description="Mab-21-like nucleotidyltransferase" evidence="5">
    <location>
        <begin position="390"/>
        <end position="457"/>
    </location>
</feature>
<comment type="cofactor">
    <cofactor evidence="1">
        <name>Mg(2+)</name>
        <dbReference type="ChEBI" id="CHEBI:18420"/>
    </cofactor>
</comment>
<feature type="compositionally biased region" description="Basic and acidic residues" evidence="4">
    <location>
        <begin position="614"/>
        <end position="626"/>
    </location>
</feature>
<comment type="caution">
    <text evidence="7">The sequence shown here is derived from an EMBL/GenBank/DDBJ whole genome shotgun (WGS) entry which is preliminary data.</text>
</comment>
<keyword evidence="3" id="KW-0547">Nucleotide-binding</keyword>
<feature type="compositionally biased region" description="Polar residues" evidence="4">
    <location>
        <begin position="594"/>
        <end position="607"/>
    </location>
</feature>
<feature type="compositionally biased region" description="Basic and acidic residues" evidence="4">
    <location>
        <begin position="228"/>
        <end position="238"/>
    </location>
</feature>
<dbReference type="AlphaFoldDB" id="A0A9X0CIA0"/>
<reference evidence="7" key="1">
    <citation type="submission" date="2023-01" db="EMBL/GenBank/DDBJ databases">
        <title>Genome assembly of the deep-sea coral Lophelia pertusa.</title>
        <authorList>
            <person name="Herrera S."/>
            <person name="Cordes E."/>
        </authorList>
    </citation>
    <scope>NUCLEOTIDE SEQUENCE</scope>
    <source>
        <strain evidence="7">USNM1676648</strain>
        <tissue evidence="7">Polyp</tissue>
    </source>
</reference>
<feature type="compositionally biased region" description="Polar residues" evidence="4">
    <location>
        <begin position="240"/>
        <end position="255"/>
    </location>
</feature>
<name>A0A9X0CIA0_9CNID</name>
<evidence type="ECO:0000313" key="7">
    <source>
        <dbReference type="EMBL" id="KAJ7352771.1"/>
    </source>
</evidence>
<dbReference type="Pfam" id="PF03281">
    <property type="entry name" value="Mab-21"/>
    <property type="match status" value="1"/>
</dbReference>
<proteinExistence type="inferred from homology"/>
<feature type="compositionally biased region" description="Basic and acidic residues" evidence="4">
    <location>
        <begin position="296"/>
        <end position="325"/>
    </location>
</feature>
<evidence type="ECO:0000256" key="1">
    <source>
        <dbReference type="ARBA" id="ARBA00001946"/>
    </source>
</evidence>
<feature type="region of interest" description="Disordered" evidence="4">
    <location>
        <begin position="224"/>
        <end position="346"/>
    </location>
</feature>
<dbReference type="PANTHER" id="PTHR10656:SF69">
    <property type="entry name" value="MAB-21-LIKE HHH_H2TH-LIKE DOMAIN-CONTAINING PROTEIN"/>
    <property type="match status" value="1"/>
</dbReference>
<gene>
    <name evidence="7" type="ORF">OS493_034122</name>
</gene>
<dbReference type="SMART" id="SM01265">
    <property type="entry name" value="Mab-21"/>
    <property type="match status" value="1"/>
</dbReference>
<dbReference type="GO" id="GO:0005524">
    <property type="term" value="F:ATP binding"/>
    <property type="evidence" value="ECO:0007669"/>
    <property type="project" value="UniProtKB-KW"/>
</dbReference>
<feature type="domain" description="Mab-21-like HhH/H2TH-like" evidence="6">
    <location>
        <begin position="466"/>
        <end position="551"/>
    </location>
</feature>
<dbReference type="EMBL" id="MU827348">
    <property type="protein sequence ID" value="KAJ7352771.1"/>
    <property type="molecule type" value="Genomic_DNA"/>
</dbReference>
<dbReference type="GO" id="GO:0016779">
    <property type="term" value="F:nucleotidyltransferase activity"/>
    <property type="evidence" value="ECO:0007669"/>
    <property type="project" value="UniProtKB-ARBA"/>
</dbReference>
<feature type="region of interest" description="Disordered" evidence="4">
    <location>
        <begin position="573"/>
        <end position="626"/>
    </location>
</feature>
<comment type="similarity">
    <text evidence="2">Belongs to the mab-21 family.</text>
</comment>
<protein>
    <submittedName>
        <fullName evidence="7">Uncharacterized protein</fullName>
    </submittedName>
</protein>
<evidence type="ECO:0000259" key="6">
    <source>
        <dbReference type="Pfam" id="PF20266"/>
    </source>
</evidence>
<dbReference type="Pfam" id="PF20266">
    <property type="entry name" value="Mab-21_C"/>
    <property type="match status" value="1"/>
</dbReference>
<dbReference type="Proteomes" id="UP001163046">
    <property type="component" value="Unassembled WGS sequence"/>
</dbReference>
<dbReference type="InterPro" id="IPR046906">
    <property type="entry name" value="Mab-21_HhH/H2TH-like"/>
</dbReference>
<accession>A0A9X0CIA0</accession>
<evidence type="ECO:0000256" key="2">
    <source>
        <dbReference type="ARBA" id="ARBA00008307"/>
    </source>
</evidence>
<evidence type="ECO:0000259" key="5">
    <source>
        <dbReference type="Pfam" id="PF03281"/>
    </source>
</evidence>